<dbReference type="AlphaFoldDB" id="A0A430HQ32"/>
<evidence type="ECO:0000313" key="3">
    <source>
        <dbReference type="Proteomes" id="UP000278085"/>
    </source>
</evidence>
<organism evidence="2 3">
    <name type="scientific">Massilia atriviolacea</name>
    <dbReference type="NCBI Taxonomy" id="2495579"/>
    <lineage>
        <taxon>Bacteria</taxon>
        <taxon>Pseudomonadati</taxon>
        <taxon>Pseudomonadota</taxon>
        <taxon>Betaproteobacteria</taxon>
        <taxon>Burkholderiales</taxon>
        <taxon>Oxalobacteraceae</taxon>
        <taxon>Telluria group</taxon>
        <taxon>Massilia</taxon>
    </lineage>
</organism>
<evidence type="ECO:0000313" key="2">
    <source>
        <dbReference type="EMBL" id="RSZ59622.1"/>
    </source>
</evidence>
<protein>
    <recommendedName>
        <fullName evidence="1">CDI immunity protein domain-containing protein</fullName>
    </recommendedName>
</protein>
<comment type="caution">
    <text evidence="2">The sequence shown here is derived from an EMBL/GenBank/DDBJ whole genome shotgun (WGS) entry which is preliminary data.</text>
</comment>
<gene>
    <name evidence="2" type="ORF">EJB06_05335</name>
</gene>
<sequence>MDFAITLENRLFPVQAFFNAMPARSFLEALKNVAKGIGAGFNDAVCEFPDELDEDEEKFTGVKFYIFNEELIVSNADFVMHLKDVCRLYTQTNPDDSARVKQALDDVISKLDVKQRA</sequence>
<dbReference type="CDD" id="cd20688">
    <property type="entry name" value="CdiI_Ecoli_Nm-like"/>
    <property type="match status" value="1"/>
</dbReference>
<evidence type="ECO:0000259" key="1">
    <source>
        <dbReference type="Pfam" id="PF18624"/>
    </source>
</evidence>
<dbReference type="OrthoDB" id="6659460at2"/>
<accession>A0A430HQ32</accession>
<dbReference type="EMBL" id="RXLQ01000003">
    <property type="protein sequence ID" value="RSZ59622.1"/>
    <property type="molecule type" value="Genomic_DNA"/>
</dbReference>
<keyword evidence="3" id="KW-1185">Reference proteome</keyword>
<name>A0A430HQ32_9BURK</name>
<reference evidence="2 3" key="1">
    <citation type="submission" date="2018-12" db="EMBL/GenBank/DDBJ databases">
        <authorList>
            <person name="Yang E."/>
        </authorList>
    </citation>
    <scope>NUCLEOTIDE SEQUENCE [LARGE SCALE GENOMIC DNA]</scope>
    <source>
        <strain evidence="2 3">SOD</strain>
    </source>
</reference>
<dbReference type="Pfam" id="PF18624">
    <property type="entry name" value="CdiI_4"/>
    <property type="match status" value="1"/>
</dbReference>
<dbReference type="Proteomes" id="UP000278085">
    <property type="component" value="Unassembled WGS sequence"/>
</dbReference>
<feature type="domain" description="CDI immunity protein" evidence="1">
    <location>
        <begin position="15"/>
        <end position="104"/>
    </location>
</feature>
<dbReference type="InterPro" id="IPR041256">
    <property type="entry name" value="CdiI_4"/>
</dbReference>
<dbReference type="RefSeq" id="WP_126072984.1">
    <property type="nucleotide sequence ID" value="NZ_CP051166.1"/>
</dbReference>
<proteinExistence type="predicted"/>